<protein>
    <submittedName>
        <fullName evidence="2">Uncharacterized protein</fullName>
    </submittedName>
</protein>
<keyword evidence="1" id="KW-0472">Membrane</keyword>
<comment type="caution">
    <text evidence="2">The sequence shown here is derived from an EMBL/GenBank/DDBJ whole genome shotgun (WGS) entry which is preliminary data.</text>
</comment>
<evidence type="ECO:0000313" key="2">
    <source>
        <dbReference type="EMBL" id="OJG09473.1"/>
    </source>
</evidence>
<sequence length="79" mass="9213">MLLFFLLIIAYSGNLLEVISVILLYQNMIPSKKSHFSLKTTVIDHNLETEYEKMLIKMTSSTKELNELLNTRNSIRDFC</sequence>
<proteinExistence type="predicted"/>
<keyword evidence="3" id="KW-1185">Reference proteome</keyword>
<accession>A0A1L8QPN1</accession>
<keyword evidence="1" id="KW-0812">Transmembrane</keyword>
<reference evidence="2 3" key="1">
    <citation type="submission" date="2014-12" db="EMBL/GenBank/DDBJ databases">
        <title>Draft genome sequences of 29 type strains of Enterococci.</title>
        <authorList>
            <person name="Zhong Z."/>
            <person name="Sun Z."/>
            <person name="Liu W."/>
            <person name="Zhang W."/>
            <person name="Zhang H."/>
        </authorList>
    </citation>
    <scope>NUCLEOTIDE SEQUENCE [LARGE SCALE GENOMIC DNA]</scope>
    <source>
        <strain evidence="2 3">DSM 17690</strain>
    </source>
</reference>
<dbReference type="EMBL" id="JXKD01000016">
    <property type="protein sequence ID" value="OJG09473.1"/>
    <property type="molecule type" value="Genomic_DNA"/>
</dbReference>
<feature type="transmembrane region" description="Helical" evidence="1">
    <location>
        <begin position="6"/>
        <end position="25"/>
    </location>
</feature>
<keyword evidence="1" id="KW-1133">Transmembrane helix</keyword>
<gene>
    <name evidence="2" type="ORF">RU93_GL000804</name>
</gene>
<dbReference type="Proteomes" id="UP000182149">
    <property type="component" value="Unassembled WGS sequence"/>
</dbReference>
<organism evidence="2 3">
    <name type="scientific">Enterococcus aquimarinus</name>
    <dbReference type="NCBI Taxonomy" id="328396"/>
    <lineage>
        <taxon>Bacteria</taxon>
        <taxon>Bacillati</taxon>
        <taxon>Bacillota</taxon>
        <taxon>Bacilli</taxon>
        <taxon>Lactobacillales</taxon>
        <taxon>Enterococcaceae</taxon>
        <taxon>Enterococcus</taxon>
    </lineage>
</organism>
<evidence type="ECO:0000256" key="1">
    <source>
        <dbReference type="SAM" id="Phobius"/>
    </source>
</evidence>
<evidence type="ECO:0000313" key="3">
    <source>
        <dbReference type="Proteomes" id="UP000182149"/>
    </source>
</evidence>
<dbReference type="AlphaFoldDB" id="A0A1L8QPN1"/>
<name>A0A1L8QPN1_9ENTE</name>
<dbReference type="STRING" id="328396.RU93_GL000804"/>